<evidence type="ECO:0000256" key="5">
    <source>
        <dbReference type="ARBA" id="ARBA00022547"/>
    </source>
</evidence>
<evidence type="ECO:0000256" key="3">
    <source>
        <dbReference type="ARBA" id="ARBA00022448"/>
    </source>
</evidence>
<comment type="subcellular location">
    <subcellularLocation>
        <location evidence="1 15">Cell inner membrane</location>
        <topology evidence="1 15">Single-pass membrane protein</topology>
    </subcellularLocation>
</comment>
<keyword evidence="6 15" id="KW-0812">Transmembrane</keyword>
<evidence type="ECO:0000256" key="9">
    <source>
        <dbReference type="ARBA" id="ARBA00023065"/>
    </source>
</evidence>
<dbReference type="EMBL" id="CP003789">
    <property type="protein sequence ID" value="AGA64725.1"/>
    <property type="molecule type" value="Genomic_DNA"/>
</dbReference>
<reference evidence="18 19" key="1">
    <citation type="journal article" date="2012" name="Stand. Genomic Sci.">
        <title>Complete genome sequence of Liberibacter crescens BT-1.</title>
        <authorList>
            <person name="Leonard M.T."/>
            <person name="Fagen J.R."/>
            <person name="Davis-Richardson A.G."/>
            <person name="Davis M.J."/>
            <person name="Triplett E.W."/>
        </authorList>
    </citation>
    <scope>NUCLEOTIDE SEQUENCE [LARGE SCALE GENOMIC DNA]</scope>
    <source>
        <strain evidence="18 19">BT-1</strain>
    </source>
</reference>
<dbReference type="HAMAP" id="MF_01398">
    <property type="entry name" value="ATP_synth_b_bprime"/>
    <property type="match status" value="1"/>
</dbReference>
<keyword evidence="3 15" id="KW-0813">Transport</keyword>
<dbReference type="InterPro" id="IPR002146">
    <property type="entry name" value="ATP_synth_b/b'su_bac/chlpt"/>
</dbReference>
<protein>
    <recommendedName>
        <fullName evidence="15">ATP synthase subunit b</fullName>
    </recommendedName>
    <alternativeName>
        <fullName evidence="15">ATP synthase F(0) sector subunit b</fullName>
    </alternativeName>
    <alternativeName>
        <fullName evidence="15">ATPase subunit I</fullName>
    </alternativeName>
    <alternativeName>
        <fullName evidence="15">F-type ATPase subunit b</fullName>
        <shortName evidence="15">F-ATPase subunit b</shortName>
    </alternativeName>
</protein>
<dbReference type="eggNOG" id="COG0711">
    <property type="taxonomic scope" value="Bacteria"/>
</dbReference>
<keyword evidence="5 15" id="KW-0138">CF(0)</keyword>
<evidence type="ECO:0000256" key="16">
    <source>
        <dbReference type="RuleBase" id="RU003848"/>
    </source>
</evidence>
<evidence type="ECO:0000256" key="17">
    <source>
        <dbReference type="SAM" id="Coils"/>
    </source>
</evidence>
<dbReference type="GO" id="GO:0045259">
    <property type="term" value="C:proton-transporting ATP synthase complex"/>
    <property type="evidence" value="ECO:0007669"/>
    <property type="project" value="UniProtKB-KW"/>
</dbReference>
<comment type="subunit">
    <text evidence="14 15">F-type ATPases have 2 components, F(1) - the catalytic core - and F(0) - the membrane proton channel. F(1) has five subunits: alpha(3), beta(3), gamma(1), delta(1), epsilon(1). F(0) has three main subunits: a(1), b(2) and c(10-14). The alpha and beta chains form an alternating ring which encloses part of the gamma chain. F(1) is attached to F(0) by a central stalk formed by the gamma and epsilon chains, while a peripheral stalk is formed by the delta and b chains.</text>
</comment>
<evidence type="ECO:0000256" key="12">
    <source>
        <dbReference type="ARBA" id="ARBA00025198"/>
    </source>
</evidence>
<evidence type="ECO:0000256" key="7">
    <source>
        <dbReference type="ARBA" id="ARBA00022781"/>
    </source>
</evidence>
<evidence type="ECO:0000256" key="10">
    <source>
        <dbReference type="ARBA" id="ARBA00023136"/>
    </source>
</evidence>
<dbReference type="Pfam" id="PF00430">
    <property type="entry name" value="ATP-synt_B"/>
    <property type="match status" value="1"/>
</dbReference>
<keyword evidence="15" id="KW-0997">Cell inner membrane</keyword>
<dbReference type="PATRIC" id="fig|1215343.11.peg.755"/>
<keyword evidence="11 15" id="KW-0066">ATP synthesis</keyword>
<dbReference type="PANTHER" id="PTHR33445">
    <property type="entry name" value="ATP SYNTHASE SUBUNIT B', CHLOROPLASTIC"/>
    <property type="match status" value="1"/>
</dbReference>
<gene>
    <name evidence="15" type="primary">atpF</name>
    <name evidence="18" type="ordered locus">B488_07330</name>
</gene>
<evidence type="ECO:0000256" key="8">
    <source>
        <dbReference type="ARBA" id="ARBA00022989"/>
    </source>
</evidence>
<evidence type="ECO:0000256" key="6">
    <source>
        <dbReference type="ARBA" id="ARBA00022692"/>
    </source>
</evidence>
<dbReference type="InterPro" id="IPR050059">
    <property type="entry name" value="ATP_synthase_B_chain"/>
</dbReference>
<organism evidence="18 19">
    <name type="scientific">Liberibacter crescens (strain BT-1)</name>
    <dbReference type="NCBI Taxonomy" id="1215343"/>
    <lineage>
        <taxon>Bacteria</taxon>
        <taxon>Pseudomonadati</taxon>
        <taxon>Pseudomonadota</taxon>
        <taxon>Alphaproteobacteria</taxon>
        <taxon>Hyphomicrobiales</taxon>
        <taxon>Rhizobiaceae</taxon>
        <taxon>Liberibacter</taxon>
    </lineage>
</organism>
<dbReference type="GO" id="GO:0046933">
    <property type="term" value="F:proton-transporting ATP synthase activity, rotational mechanism"/>
    <property type="evidence" value="ECO:0007669"/>
    <property type="project" value="UniProtKB-UniRule"/>
</dbReference>
<sequence length="183" mass="21397">MQDHNILKEDKFERTVEHEPRHKFPPFYTHTFPSQIFWLGIIFIVFFMILRKGILPRIHNILVDRHDKISNDLIEAARLKKESDSLLEIYEKKLEDARLKAKLITHDAYKNSKERLHFARETADKEFGVKISECQKNINTMKTKALAEINVSVEELTMELIKKLTGLSVPKSEIVSVVSKLIK</sequence>
<dbReference type="STRING" id="1215343.B488_07330"/>
<dbReference type="PANTHER" id="PTHR33445:SF1">
    <property type="entry name" value="ATP SYNTHASE SUBUNIT B"/>
    <property type="match status" value="1"/>
</dbReference>
<dbReference type="GO" id="GO:0046961">
    <property type="term" value="F:proton-transporting ATPase activity, rotational mechanism"/>
    <property type="evidence" value="ECO:0007669"/>
    <property type="project" value="TreeGrafter"/>
</dbReference>
<evidence type="ECO:0000256" key="15">
    <source>
        <dbReference type="HAMAP-Rule" id="MF_01398"/>
    </source>
</evidence>
<keyword evidence="10 15" id="KW-0472">Membrane</keyword>
<evidence type="ECO:0000256" key="11">
    <source>
        <dbReference type="ARBA" id="ARBA00023310"/>
    </source>
</evidence>
<comment type="similarity">
    <text evidence="2 15 16">Belongs to the ATPase B chain family.</text>
</comment>
<keyword evidence="8 15" id="KW-1133">Transmembrane helix</keyword>
<accession>L0EV49</accession>
<name>L0EV49_LIBCB</name>
<dbReference type="KEGG" id="lcc:B488_07330"/>
<keyword evidence="19" id="KW-1185">Reference proteome</keyword>
<evidence type="ECO:0000256" key="13">
    <source>
        <dbReference type="ARBA" id="ARBA00025614"/>
    </source>
</evidence>
<evidence type="ECO:0000256" key="2">
    <source>
        <dbReference type="ARBA" id="ARBA00005513"/>
    </source>
</evidence>
<feature type="transmembrane region" description="Helical" evidence="15">
    <location>
        <begin position="32"/>
        <end position="50"/>
    </location>
</feature>
<evidence type="ECO:0000256" key="4">
    <source>
        <dbReference type="ARBA" id="ARBA00022475"/>
    </source>
</evidence>
<dbReference type="GO" id="GO:0005886">
    <property type="term" value="C:plasma membrane"/>
    <property type="evidence" value="ECO:0007669"/>
    <property type="project" value="UniProtKB-SubCell"/>
</dbReference>
<comment type="function">
    <text evidence="12 15">F(1)F(0) ATP synthase produces ATP from ADP in the presence of a proton or sodium gradient. F-type ATPases consist of two structural domains, F(1) containing the extramembraneous catalytic core and F(0) containing the membrane proton channel, linked together by a central stalk and a peripheral stalk. During catalysis, ATP synthesis in the catalytic domain of F(1) is coupled via a rotary mechanism of the central stalk subunits to proton translocation.</text>
</comment>
<keyword evidence="7 15" id="KW-0375">Hydrogen ion transport</keyword>
<feature type="coiled-coil region" evidence="17">
    <location>
        <begin position="80"/>
        <end position="107"/>
    </location>
</feature>
<evidence type="ECO:0000313" key="19">
    <source>
        <dbReference type="Proteomes" id="UP000010799"/>
    </source>
</evidence>
<keyword evidence="4 15" id="KW-1003">Cell membrane</keyword>
<dbReference type="AlphaFoldDB" id="L0EV49"/>
<evidence type="ECO:0000256" key="14">
    <source>
        <dbReference type="ARBA" id="ARBA00025830"/>
    </source>
</evidence>
<comment type="function">
    <text evidence="13">Component of the F(0) channel, it forms part of the peripheral stalk, linking F(1) to F(0). The b'-subunit is a diverged and duplicated form of b found in plants and photosynthetic bacteria.</text>
</comment>
<proteinExistence type="inferred from homology"/>
<dbReference type="HOGENOM" id="CLU_079215_1_2_5"/>
<evidence type="ECO:0000313" key="18">
    <source>
        <dbReference type="EMBL" id="AGA64725.1"/>
    </source>
</evidence>
<dbReference type="Proteomes" id="UP000010799">
    <property type="component" value="Chromosome"/>
</dbReference>
<dbReference type="RefSeq" id="WP_015273152.1">
    <property type="nucleotide sequence ID" value="NC_019907.1"/>
</dbReference>
<keyword evidence="17" id="KW-0175">Coiled coil</keyword>
<evidence type="ECO:0000256" key="1">
    <source>
        <dbReference type="ARBA" id="ARBA00004377"/>
    </source>
</evidence>
<dbReference type="CDD" id="cd06503">
    <property type="entry name" value="ATP-synt_Fo_b"/>
    <property type="match status" value="1"/>
</dbReference>
<keyword evidence="9 15" id="KW-0406">Ion transport</keyword>